<evidence type="ECO:0000259" key="2">
    <source>
        <dbReference type="Pfam" id="PF00156"/>
    </source>
</evidence>
<dbReference type="PANTHER" id="PTHR47505:SF1">
    <property type="entry name" value="DNA UTILIZATION PROTEIN YHGH"/>
    <property type="match status" value="1"/>
</dbReference>
<feature type="domain" description="Phosphoribosyltransferase" evidence="2">
    <location>
        <begin position="128"/>
        <end position="208"/>
    </location>
</feature>
<accession>A0ABY0FHN4</accession>
<sequence>MYKKTIDRILDYLSPDKCYFCAKNGEAICSECMKNIIDNIGNIIDSNSPYIDKEFYIDNRKESDIIKLVDDYKFLPKRNNIYSLTVIITDFLKNTAHFTDNPNDLILVPCPTSKKHIKQRGFDHILLLVQVLSKTLNIKYQTIIKRKGNYKQLGASKKQRKEQALKSYYLDGDILKDKTYIIVDDIKTTGSTLEAIAKILKDNKASRVWALYILYQEK</sequence>
<proteinExistence type="inferred from homology"/>
<comment type="caution">
    <text evidence="3">The sequence shown here is derived from an EMBL/GenBank/DDBJ whole genome shotgun (WGS) entry which is preliminary data.</text>
</comment>
<evidence type="ECO:0000313" key="3">
    <source>
        <dbReference type="EMBL" id="RYC72478.1"/>
    </source>
</evidence>
<comment type="similarity">
    <text evidence="1">Belongs to the ComF/GntX family.</text>
</comment>
<evidence type="ECO:0000313" key="4">
    <source>
        <dbReference type="Proteomes" id="UP001190925"/>
    </source>
</evidence>
<keyword evidence="4" id="KW-1185">Reference proteome</keyword>
<dbReference type="Proteomes" id="UP001190925">
    <property type="component" value="Unassembled WGS sequence"/>
</dbReference>
<dbReference type="PANTHER" id="PTHR47505">
    <property type="entry name" value="DNA UTILIZATION PROTEIN YHGH"/>
    <property type="match status" value="1"/>
</dbReference>
<dbReference type="Pfam" id="PF00156">
    <property type="entry name" value="Pribosyltran"/>
    <property type="match status" value="1"/>
</dbReference>
<dbReference type="RefSeq" id="WP_129718899.1">
    <property type="nucleotide sequence ID" value="NZ_PRLK01000007.1"/>
</dbReference>
<reference evidence="3 4" key="1">
    <citation type="journal article" date="2018" name="bioRxiv">
        <title>Evidence of independent acquisition and adaption of ultra-small bacteria to human hosts across the highly diverse yet reduced genomes of the phylum Saccharibacteria.</title>
        <authorList>
            <person name="McLean J.S."/>
            <person name="Bor B."/>
            <person name="To T.T."/>
            <person name="Liu Q."/>
            <person name="Kearns K.A."/>
            <person name="Solden L.M."/>
            <person name="Wrighton K.C."/>
            <person name="He X."/>
            <person name="Shi W."/>
        </authorList>
    </citation>
    <scope>NUCLEOTIDE SEQUENCE [LARGE SCALE GENOMIC DNA]</scope>
    <source>
        <strain evidence="3 4">TM7_CMJM_G6_1_HOT_870</strain>
    </source>
</reference>
<dbReference type="InterPro" id="IPR000836">
    <property type="entry name" value="PRTase_dom"/>
</dbReference>
<dbReference type="InterPro" id="IPR051910">
    <property type="entry name" value="ComF/GntX_DNA_util-trans"/>
</dbReference>
<name>A0ABY0FHN4_9BACT</name>
<protein>
    <recommendedName>
        <fullName evidence="2">Phosphoribosyltransferase domain-containing protein</fullName>
    </recommendedName>
</protein>
<dbReference type="SUPFAM" id="SSF53271">
    <property type="entry name" value="PRTase-like"/>
    <property type="match status" value="1"/>
</dbReference>
<dbReference type="InterPro" id="IPR029057">
    <property type="entry name" value="PRTase-like"/>
</dbReference>
<dbReference type="EMBL" id="PRLK01000007">
    <property type="protein sequence ID" value="RYC72478.1"/>
    <property type="molecule type" value="Genomic_DNA"/>
</dbReference>
<organism evidence="3 4">
    <name type="scientific">Candidatus Nanogingivalis gingivitcus</name>
    <dbReference type="NCBI Taxonomy" id="2171992"/>
    <lineage>
        <taxon>Bacteria</taxon>
        <taxon>Candidatus Saccharimonadota</taxon>
        <taxon>Candidatus Nanosyncoccalia</taxon>
        <taxon>Candidatus Nanogingivales</taxon>
        <taxon>Candidatus Nanogingivalaceae</taxon>
        <taxon>Candidatus Nanogingivalis</taxon>
    </lineage>
</organism>
<dbReference type="CDD" id="cd06223">
    <property type="entry name" value="PRTases_typeI"/>
    <property type="match status" value="1"/>
</dbReference>
<gene>
    <name evidence="3" type="ORF">G6CMJM_00499</name>
</gene>
<dbReference type="Gene3D" id="3.40.50.2020">
    <property type="match status" value="1"/>
</dbReference>
<reference evidence="3 4" key="2">
    <citation type="journal article" date="2020" name="Cell Rep.">
        <title>Acquisition and Adaptation of Ultra-small Parasitic Reduced Genome Bacteria to Mammalian Hosts.</title>
        <authorList>
            <person name="McLean J.S."/>
            <person name="Bor B."/>
            <person name="Kerns K.A."/>
            <person name="Liu Q."/>
            <person name="To T.T."/>
            <person name="Solden L."/>
            <person name="Hendrickson E.L."/>
            <person name="Wrighton K."/>
            <person name="Shi W."/>
            <person name="He X."/>
        </authorList>
    </citation>
    <scope>NUCLEOTIDE SEQUENCE [LARGE SCALE GENOMIC DNA]</scope>
    <source>
        <strain evidence="3 4">TM7_CMJM_G6_1_HOT_870</strain>
    </source>
</reference>
<evidence type="ECO:0000256" key="1">
    <source>
        <dbReference type="ARBA" id="ARBA00008007"/>
    </source>
</evidence>